<evidence type="ECO:0000313" key="1">
    <source>
        <dbReference type="EMBL" id="GBO33732.1"/>
    </source>
</evidence>
<dbReference type="AlphaFoldDB" id="A0A4Y2W9S6"/>
<evidence type="ECO:0000313" key="2">
    <source>
        <dbReference type="Proteomes" id="UP000499080"/>
    </source>
</evidence>
<keyword evidence="2" id="KW-1185">Reference proteome</keyword>
<accession>A0A4Y2W9S6</accession>
<dbReference type="Proteomes" id="UP000499080">
    <property type="component" value="Unassembled WGS sequence"/>
</dbReference>
<gene>
    <name evidence="1" type="ORF">AVEN_271886_1</name>
</gene>
<protein>
    <submittedName>
        <fullName evidence="1">Uncharacterized protein</fullName>
    </submittedName>
</protein>
<name>A0A4Y2W9S6_ARAVE</name>
<comment type="caution">
    <text evidence="1">The sequence shown here is derived from an EMBL/GenBank/DDBJ whole genome shotgun (WGS) entry which is preliminary data.</text>
</comment>
<organism evidence="1 2">
    <name type="scientific">Araneus ventricosus</name>
    <name type="common">Orbweaver spider</name>
    <name type="synonym">Epeira ventricosa</name>
    <dbReference type="NCBI Taxonomy" id="182803"/>
    <lineage>
        <taxon>Eukaryota</taxon>
        <taxon>Metazoa</taxon>
        <taxon>Ecdysozoa</taxon>
        <taxon>Arthropoda</taxon>
        <taxon>Chelicerata</taxon>
        <taxon>Arachnida</taxon>
        <taxon>Araneae</taxon>
        <taxon>Araneomorphae</taxon>
        <taxon>Entelegynae</taxon>
        <taxon>Araneoidea</taxon>
        <taxon>Araneidae</taxon>
        <taxon>Araneus</taxon>
    </lineage>
</organism>
<proteinExistence type="predicted"/>
<dbReference type="EMBL" id="BGPR01057391">
    <property type="protein sequence ID" value="GBO33732.1"/>
    <property type="molecule type" value="Genomic_DNA"/>
</dbReference>
<reference evidence="1 2" key="1">
    <citation type="journal article" date="2019" name="Sci. Rep.">
        <title>Orb-weaving spider Araneus ventricosus genome elucidates the spidroin gene catalogue.</title>
        <authorList>
            <person name="Kono N."/>
            <person name="Nakamura H."/>
            <person name="Ohtoshi R."/>
            <person name="Moran D.A.P."/>
            <person name="Shinohara A."/>
            <person name="Yoshida Y."/>
            <person name="Fujiwara M."/>
            <person name="Mori M."/>
            <person name="Tomita M."/>
            <person name="Arakawa K."/>
        </authorList>
    </citation>
    <scope>NUCLEOTIDE SEQUENCE [LARGE SCALE GENOMIC DNA]</scope>
</reference>
<sequence length="115" mass="14002">MLVVADVILRDVRNRPSITPTSYHLSVLWFNHRKRISLYYRKLNWIRRKGSYCPRFSGDVLRRFSKDRWKTIQCNGEYLRLNKVVKKLLMLQFLQDKRMQYFVTSAPNSVMKRIF</sequence>